<evidence type="ECO:0000313" key="2">
    <source>
        <dbReference type="EMBL" id="WPX97995.1"/>
    </source>
</evidence>
<protein>
    <submittedName>
        <fullName evidence="2">Uncharacterized protein</fullName>
    </submittedName>
</protein>
<sequence>MEAWAIYSVLEWKVGRAINRLIIFYNNLLKSGKRCNVKSKSAKFATIHFISCFTKGMWKSFRVSLLKAMNVLLNLFNSNNYLENTEERDKKHQEDDKKKSFEEKEKSYNLHDEEEPENAKRCTNFQKNLSKIHQKFHDSQSYEKLEAILIDKNQNLRLCDTLDNRSQIDKENTTDIAISKIATQKQLTNNLLQKNLQDGKIMHSNQYKTATLVKVASKALVYCSFILLIFVNVQKCLANNNSGFYDPFEDDRIQKEKFNQQIFALMMQMGEKQVARRKEEREEKRYQEERAEERKWRQEERAEERKWRQEERDYQRAKERKIEEEKRFEKDSEELLVLLYVTKLENDALFVKENNILYNPKAKTKMLTLWYINFGLLGLPTELKNIIRSKNIEALKHKDGTPNMCNLMEKTGLTFNQLVLLARTWRYGIYLQMYWMNGGKTLEYKFEDVQIHWPDILIKETVYDKWDYNSYGDIEKYYQWEHTYGELMKVMELMAKNLHLYWLSTSWIIKNIFDQGILPDPEGMDQLQKESKRIDNIFIGRRNNLVKELFRKYKSSNNPLIKQELETIERVFNERIEKESKRNKYGETD</sequence>
<feature type="region of interest" description="Disordered" evidence="1">
    <location>
        <begin position="274"/>
        <end position="302"/>
    </location>
</feature>
<proteinExistence type="predicted"/>
<feature type="region of interest" description="Disordered" evidence="1">
    <location>
        <begin position="85"/>
        <end position="119"/>
    </location>
</feature>
<evidence type="ECO:0000313" key="3">
    <source>
        <dbReference type="Proteomes" id="UP001325140"/>
    </source>
</evidence>
<evidence type="ECO:0000256" key="1">
    <source>
        <dbReference type="SAM" id="MobiDB-lite"/>
    </source>
</evidence>
<reference evidence="2" key="1">
    <citation type="submission" date="2022-10" db="EMBL/GenBank/DDBJ databases">
        <title>Host association and intracellularity evolved multiple times independently in the Rickettsiales.</title>
        <authorList>
            <person name="Castelli M."/>
            <person name="Nardi T."/>
            <person name="Gammuto L."/>
            <person name="Bellinzona G."/>
            <person name="Sabaneyeva E."/>
            <person name="Potekhin A."/>
            <person name="Serra V."/>
            <person name="Petroni G."/>
            <person name="Sassera D."/>
        </authorList>
    </citation>
    <scope>NUCLEOTIDE SEQUENCE [LARGE SCALE GENOMIC DNA]</scope>
    <source>
        <strain evidence="2">US_Bl 11III1</strain>
    </source>
</reference>
<gene>
    <name evidence="2" type="ORF">Fokcrypt_00522</name>
</gene>
<accession>A0ABZ0USU8</accession>
<dbReference type="Proteomes" id="UP001325140">
    <property type="component" value="Chromosome"/>
</dbReference>
<organism evidence="2 3">
    <name type="scientific">Candidatus Fokinia crypta</name>
    <dbReference type="NCBI Taxonomy" id="1920990"/>
    <lineage>
        <taxon>Bacteria</taxon>
        <taxon>Pseudomonadati</taxon>
        <taxon>Pseudomonadota</taxon>
        <taxon>Alphaproteobacteria</taxon>
        <taxon>Rickettsiales</taxon>
        <taxon>Candidatus Midichloriaceae</taxon>
        <taxon>Candidatus Fokinia</taxon>
    </lineage>
</organism>
<name>A0ABZ0USU8_9RICK</name>
<feature type="compositionally biased region" description="Basic and acidic residues" evidence="1">
    <location>
        <begin position="85"/>
        <end position="111"/>
    </location>
</feature>
<dbReference type="EMBL" id="CP110343">
    <property type="protein sequence ID" value="WPX97995.1"/>
    <property type="molecule type" value="Genomic_DNA"/>
</dbReference>
<keyword evidence="3" id="KW-1185">Reference proteome</keyword>